<evidence type="ECO:0000313" key="5">
    <source>
        <dbReference type="Proteomes" id="UP000006431"/>
    </source>
</evidence>
<evidence type="ECO:0000259" key="3">
    <source>
        <dbReference type="PROSITE" id="PS50887"/>
    </source>
</evidence>
<evidence type="ECO:0000313" key="4">
    <source>
        <dbReference type="EMBL" id="EHP29774.1"/>
    </source>
</evidence>
<feature type="domain" description="EAL" evidence="2">
    <location>
        <begin position="213"/>
        <end position="451"/>
    </location>
</feature>
<dbReference type="SMART" id="SM00052">
    <property type="entry name" value="EAL"/>
    <property type="match status" value="1"/>
</dbReference>
<feature type="domain" description="GGDEF" evidence="3">
    <location>
        <begin position="80"/>
        <end position="207"/>
    </location>
</feature>
<dbReference type="GO" id="GO:0071111">
    <property type="term" value="F:cyclic-guanylate-specific phosphodiesterase activity"/>
    <property type="evidence" value="ECO:0007669"/>
    <property type="project" value="InterPro"/>
</dbReference>
<gene>
    <name evidence="4" type="ORF">SMGD1_1250</name>
</gene>
<evidence type="ECO:0000256" key="1">
    <source>
        <dbReference type="SAM" id="Phobius"/>
    </source>
</evidence>
<dbReference type="PANTHER" id="PTHR33121:SF71">
    <property type="entry name" value="OXYGEN SENSOR PROTEIN DOSP"/>
    <property type="match status" value="1"/>
</dbReference>
<dbReference type="PATRIC" id="fig|929558.5.peg.1242"/>
<evidence type="ECO:0000259" key="2">
    <source>
        <dbReference type="PROSITE" id="PS50883"/>
    </source>
</evidence>
<dbReference type="EMBL" id="AFRZ01000001">
    <property type="protein sequence ID" value="EHP29774.1"/>
    <property type="molecule type" value="Genomic_DNA"/>
</dbReference>
<dbReference type="Gene3D" id="3.20.20.450">
    <property type="entry name" value="EAL domain"/>
    <property type="match status" value="1"/>
</dbReference>
<dbReference type="SUPFAM" id="SSF55073">
    <property type="entry name" value="Nucleotide cyclase"/>
    <property type="match status" value="1"/>
</dbReference>
<dbReference type="InterPro" id="IPR035919">
    <property type="entry name" value="EAL_sf"/>
</dbReference>
<dbReference type="InterPro" id="IPR050706">
    <property type="entry name" value="Cyclic-di-GMP_PDE-like"/>
</dbReference>
<proteinExistence type="predicted"/>
<dbReference type="HOGENOM" id="CLU_579907_0_0_7"/>
<dbReference type="InterPro" id="IPR000160">
    <property type="entry name" value="GGDEF_dom"/>
</dbReference>
<dbReference type="InterPro" id="IPR029787">
    <property type="entry name" value="Nucleotide_cyclase"/>
</dbReference>
<dbReference type="AlphaFoldDB" id="B6BGZ0"/>
<feature type="transmembrane region" description="Helical" evidence="1">
    <location>
        <begin position="26"/>
        <end position="48"/>
    </location>
</feature>
<protein>
    <submittedName>
        <fullName evidence="4">Diguanylate cyclase/phosphodiesterase (GGDEF &amp; EAL domains)</fullName>
    </submittedName>
</protein>
<dbReference type="OrthoDB" id="5360156at2"/>
<dbReference type="Pfam" id="PF00990">
    <property type="entry name" value="GGDEF"/>
    <property type="match status" value="1"/>
</dbReference>
<reference evidence="4 5" key="1">
    <citation type="journal article" date="2012" name="Proc. Natl. Acad. Sci. U.S.A.">
        <title>Genome and physiology of a model Epsilonproteobacterium responsible for sulfide detoxification in marine oxygen depletion zones.</title>
        <authorList>
            <person name="Grote J."/>
            <person name="Schott T."/>
            <person name="Bruckner C.G."/>
            <person name="Glockner F.O."/>
            <person name="Jost G."/>
            <person name="Teeling H."/>
            <person name="Labrenz M."/>
            <person name="Jurgens K."/>
        </authorList>
    </citation>
    <scope>NUCLEOTIDE SEQUENCE [LARGE SCALE GENOMIC DNA]</scope>
    <source>
        <strain evidence="4 5">GD1</strain>
    </source>
</reference>
<keyword evidence="1" id="KW-1133">Transmembrane helix</keyword>
<dbReference type="PROSITE" id="PS50887">
    <property type="entry name" value="GGDEF"/>
    <property type="match status" value="1"/>
</dbReference>
<dbReference type="InterPro" id="IPR001633">
    <property type="entry name" value="EAL_dom"/>
</dbReference>
<dbReference type="SMART" id="SM00267">
    <property type="entry name" value="GGDEF"/>
    <property type="match status" value="1"/>
</dbReference>
<dbReference type="eggNOG" id="COG2199">
    <property type="taxonomic scope" value="Bacteria"/>
</dbReference>
<dbReference type="eggNOG" id="COG2200">
    <property type="taxonomic scope" value="Bacteria"/>
</dbReference>
<dbReference type="InterPro" id="IPR043128">
    <property type="entry name" value="Rev_trsase/Diguanyl_cyclase"/>
</dbReference>
<organism evidence="4 5">
    <name type="scientific">Sulfurimonas gotlandica (strain DSM 19862 / JCM 16533 / GD1)</name>
    <dbReference type="NCBI Taxonomy" id="929558"/>
    <lineage>
        <taxon>Bacteria</taxon>
        <taxon>Pseudomonadati</taxon>
        <taxon>Campylobacterota</taxon>
        <taxon>Epsilonproteobacteria</taxon>
        <taxon>Campylobacterales</taxon>
        <taxon>Sulfurimonadaceae</taxon>
        <taxon>Sulfurimonas</taxon>
    </lineage>
</organism>
<comment type="caution">
    <text evidence="4">The sequence shown here is derived from an EMBL/GenBank/DDBJ whole genome shotgun (WGS) entry which is preliminary data.</text>
</comment>
<dbReference type="STRING" id="929558.SMGD1_1250"/>
<dbReference type="Gene3D" id="3.30.70.270">
    <property type="match status" value="1"/>
</dbReference>
<dbReference type="Proteomes" id="UP000006431">
    <property type="component" value="Unassembled WGS sequence"/>
</dbReference>
<dbReference type="Pfam" id="PF00563">
    <property type="entry name" value="EAL"/>
    <property type="match status" value="1"/>
</dbReference>
<accession>H1FZG0</accession>
<sequence>MGLPIFAMVLILVSHRLITSYKNLDSSFYIEVILLLAFSIYFIFYIIYKSFDIRITESVTKTFTREYLYKYLKKELKANNEYTLLLISIDNLSDINSRYGIKNGDKVLKQVVLWTSEYLKSKEITNFPMGHIKGGDFVIGLRGSKNEYSTILELMCLKSDEFTVDDIEVKISGAITDKTFSDELDYLVENLFEIQERNRNQKLLFQNTQEISPQKQESFVISAIKNRSFIVMTQDVFEDEVCVIKECFVKLKTPNSEIIHQKTYMKVLDKLGLMVDFDLMILEQNIAKCCSDSKEIFAMNISPSSLRNPSFMFRAKELLNANSEIKNRLIFLLSESHYYSQVSKYNSTLKVLRDMGVIIAIDRLGAIHTSFLYLRDLDIDMVRYDSSYTKEIKDEKYNSAIDGFNVMAHNRGVKTWIRMVDSQEIKDEAKELKIDYIQGNFMAPVEKKYEN</sequence>
<dbReference type="PROSITE" id="PS50883">
    <property type="entry name" value="EAL"/>
    <property type="match status" value="1"/>
</dbReference>
<dbReference type="SUPFAM" id="SSF141868">
    <property type="entry name" value="EAL domain-like"/>
    <property type="match status" value="1"/>
</dbReference>
<keyword evidence="1" id="KW-0812">Transmembrane</keyword>
<dbReference type="PANTHER" id="PTHR33121">
    <property type="entry name" value="CYCLIC DI-GMP PHOSPHODIESTERASE PDEF"/>
    <property type="match status" value="1"/>
</dbReference>
<keyword evidence="5" id="KW-1185">Reference proteome</keyword>
<name>B6BGZ0_SULGG</name>
<keyword evidence="1" id="KW-0472">Membrane</keyword>
<accession>B6BGZ0</accession>